<accession>A0AAV9P1I0</accession>
<evidence type="ECO:0000313" key="2">
    <source>
        <dbReference type="EMBL" id="KAK5166178.1"/>
    </source>
</evidence>
<dbReference type="Proteomes" id="UP001337655">
    <property type="component" value="Unassembled WGS sequence"/>
</dbReference>
<protein>
    <recommendedName>
        <fullName evidence="1">AB hydrolase-1 domain-containing protein</fullName>
    </recommendedName>
</protein>
<dbReference type="PANTHER" id="PTHR37017">
    <property type="entry name" value="AB HYDROLASE-1 DOMAIN-CONTAINING PROTEIN-RELATED"/>
    <property type="match status" value="1"/>
</dbReference>
<gene>
    <name evidence="2" type="ORF">LTR77_008439</name>
</gene>
<evidence type="ECO:0000259" key="1">
    <source>
        <dbReference type="Pfam" id="PF12697"/>
    </source>
</evidence>
<proteinExistence type="predicted"/>
<dbReference type="EMBL" id="JAVRRT010000014">
    <property type="protein sequence ID" value="KAK5166178.1"/>
    <property type="molecule type" value="Genomic_DNA"/>
</dbReference>
<dbReference type="AlphaFoldDB" id="A0AAV9P1I0"/>
<dbReference type="InterPro" id="IPR000073">
    <property type="entry name" value="AB_hydrolase_1"/>
</dbReference>
<dbReference type="InterPro" id="IPR052897">
    <property type="entry name" value="Sec-Metab_Biosynth_Hydrolase"/>
</dbReference>
<name>A0AAV9P1I0_9PEZI</name>
<reference evidence="2 3" key="1">
    <citation type="submission" date="2023-08" db="EMBL/GenBank/DDBJ databases">
        <title>Black Yeasts Isolated from many extreme environments.</title>
        <authorList>
            <person name="Coleine C."/>
            <person name="Stajich J.E."/>
            <person name="Selbmann L."/>
        </authorList>
    </citation>
    <scope>NUCLEOTIDE SEQUENCE [LARGE SCALE GENOMIC DNA]</scope>
    <source>
        <strain evidence="2 3">CCFEE 5935</strain>
    </source>
</reference>
<dbReference type="SUPFAM" id="SSF53474">
    <property type="entry name" value="alpha/beta-Hydrolases"/>
    <property type="match status" value="1"/>
</dbReference>
<feature type="domain" description="AB hydrolase-1" evidence="1">
    <location>
        <begin position="7"/>
        <end position="231"/>
    </location>
</feature>
<evidence type="ECO:0000313" key="3">
    <source>
        <dbReference type="Proteomes" id="UP001337655"/>
    </source>
</evidence>
<sequence>MPPKTSIVLCTGAWHNETHLQPSLPLLQSLNYTPIPCALASANRQGGWDEDVKAIEASTRSELGKGNTVALVLHSAAGPPGCEAVNRILATRDGSEPGKIVKMVFVASFVTDEERDAVATNMASRGYLRFGTGEDKGAIFAEKGHEAMLNDMSPEDAKPYIVALGGQVAGVKLGVTGEKWKEVSATYLLCERDNVAPPDVQEGVAKNHVMGLRRIDASHDPFISQPEKFARVVDEILKS</sequence>
<dbReference type="Pfam" id="PF12697">
    <property type="entry name" value="Abhydrolase_6"/>
    <property type="match status" value="1"/>
</dbReference>
<keyword evidence="3" id="KW-1185">Reference proteome</keyword>
<dbReference type="RefSeq" id="XP_064656131.1">
    <property type="nucleotide sequence ID" value="XM_064805671.1"/>
</dbReference>
<dbReference type="GeneID" id="89929772"/>
<dbReference type="Gene3D" id="3.40.50.1820">
    <property type="entry name" value="alpha/beta hydrolase"/>
    <property type="match status" value="1"/>
</dbReference>
<dbReference type="InterPro" id="IPR029058">
    <property type="entry name" value="AB_hydrolase_fold"/>
</dbReference>
<comment type="caution">
    <text evidence="2">The sequence shown here is derived from an EMBL/GenBank/DDBJ whole genome shotgun (WGS) entry which is preliminary data.</text>
</comment>
<organism evidence="2 3">
    <name type="scientific">Saxophila tyrrhenica</name>
    <dbReference type="NCBI Taxonomy" id="1690608"/>
    <lineage>
        <taxon>Eukaryota</taxon>
        <taxon>Fungi</taxon>
        <taxon>Dikarya</taxon>
        <taxon>Ascomycota</taxon>
        <taxon>Pezizomycotina</taxon>
        <taxon>Dothideomycetes</taxon>
        <taxon>Dothideomycetidae</taxon>
        <taxon>Mycosphaerellales</taxon>
        <taxon>Extremaceae</taxon>
        <taxon>Saxophila</taxon>
    </lineage>
</organism>
<dbReference type="PANTHER" id="PTHR37017:SF11">
    <property type="entry name" value="ESTERASE_LIPASE_THIOESTERASE DOMAIN-CONTAINING PROTEIN"/>
    <property type="match status" value="1"/>
</dbReference>